<gene>
    <name evidence="14" type="ORF">CEY00_Acc16707</name>
</gene>
<organism evidence="14 15">
    <name type="scientific">Actinidia chinensis var. chinensis</name>
    <name type="common">Chinese soft-hair kiwi</name>
    <dbReference type="NCBI Taxonomy" id="1590841"/>
    <lineage>
        <taxon>Eukaryota</taxon>
        <taxon>Viridiplantae</taxon>
        <taxon>Streptophyta</taxon>
        <taxon>Embryophyta</taxon>
        <taxon>Tracheophyta</taxon>
        <taxon>Spermatophyta</taxon>
        <taxon>Magnoliopsida</taxon>
        <taxon>eudicotyledons</taxon>
        <taxon>Gunneridae</taxon>
        <taxon>Pentapetalae</taxon>
        <taxon>asterids</taxon>
        <taxon>Ericales</taxon>
        <taxon>Actinidiaceae</taxon>
        <taxon>Actinidia</taxon>
    </lineage>
</organism>
<evidence type="ECO:0000259" key="13">
    <source>
        <dbReference type="PROSITE" id="PS51015"/>
    </source>
</evidence>
<evidence type="ECO:0000259" key="10">
    <source>
        <dbReference type="PROSITE" id="PS50280"/>
    </source>
</evidence>
<feature type="region of interest" description="Disordered" evidence="9">
    <location>
        <begin position="589"/>
        <end position="644"/>
    </location>
</feature>
<dbReference type="SUPFAM" id="SSF88697">
    <property type="entry name" value="PUA domain-like"/>
    <property type="match status" value="1"/>
</dbReference>
<dbReference type="GO" id="GO:0005634">
    <property type="term" value="C:nucleus"/>
    <property type="evidence" value="ECO:0007669"/>
    <property type="project" value="UniProtKB-SubCell"/>
</dbReference>
<protein>
    <submittedName>
        <fullName evidence="14">Histone-lysine N-methyltransferase</fullName>
    </submittedName>
</protein>
<keyword evidence="2" id="KW-0158">Chromosome</keyword>
<feature type="region of interest" description="Disordered" evidence="9">
    <location>
        <begin position="545"/>
        <end position="573"/>
    </location>
</feature>
<dbReference type="InterPro" id="IPR001214">
    <property type="entry name" value="SET_dom"/>
</dbReference>
<dbReference type="InterPro" id="IPR003105">
    <property type="entry name" value="SRA_YDG"/>
</dbReference>
<keyword evidence="15" id="KW-1185">Reference proteome</keyword>
<keyword evidence="6" id="KW-0156">Chromatin regulator</keyword>
<evidence type="ECO:0000256" key="1">
    <source>
        <dbReference type="ARBA" id="ARBA00004286"/>
    </source>
</evidence>
<dbReference type="GO" id="GO:0003690">
    <property type="term" value="F:double-stranded DNA binding"/>
    <property type="evidence" value="ECO:0007669"/>
    <property type="project" value="TreeGrafter"/>
</dbReference>
<dbReference type="Pfam" id="PF05033">
    <property type="entry name" value="Pre-SET"/>
    <property type="match status" value="1"/>
</dbReference>
<dbReference type="CDD" id="cd10545">
    <property type="entry name" value="SET_AtSUVH-like"/>
    <property type="match status" value="1"/>
</dbReference>
<dbReference type="GO" id="GO:0008270">
    <property type="term" value="F:zinc ion binding"/>
    <property type="evidence" value="ECO:0007669"/>
    <property type="project" value="InterPro"/>
</dbReference>
<evidence type="ECO:0000256" key="7">
    <source>
        <dbReference type="ARBA" id="ARBA00023242"/>
    </source>
</evidence>
<feature type="domain" description="Pre-SET" evidence="11">
    <location>
        <begin position="935"/>
        <end position="995"/>
    </location>
</feature>
<evidence type="ECO:0000256" key="2">
    <source>
        <dbReference type="ARBA" id="ARBA00022454"/>
    </source>
</evidence>
<dbReference type="PROSITE" id="PS50868">
    <property type="entry name" value="POST_SET"/>
    <property type="match status" value="1"/>
</dbReference>
<dbReference type="InterPro" id="IPR051357">
    <property type="entry name" value="H3K9_HMTase_SUVAR3-9"/>
</dbReference>
<dbReference type="GO" id="GO:0032259">
    <property type="term" value="P:methylation"/>
    <property type="evidence" value="ECO:0007669"/>
    <property type="project" value="UniProtKB-KW"/>
</dbReference>
<keyword evidence="7 8" id="KW-0539">Nucleus</keyword>
<dbReference type="InterPro" id="IPR046341">
    <property type="entry name" value="SET_dom_sf"/>
</dbReference>
<name>A0A2R6QJV0_ACTCC</name>
<dbReference type="PANTHER" id="PTHR45660">
    <property type="entry name" value="HISTONE-LYSINE N-METHYLTRANSFERASE SETMAR"/>
    <property type="match status" value="1"/>
</dbReference>
<accession>A0A2R6QJV0</accession>
<comment type="caution">
    <text evidence="14">The sequence shown here is derived from an EMBL/GenBank/DDBJ whole genome shotgun (WGS) entry which is preliminary data.</text>
</comment>
<sequence length="1170" mass="127992">MGTLSNGGLLCDERLSKRLLENGYCSSSVVALKYKKRKVSAVRDFPPGCGRNAPRINLKPKDTEAVASISDKENLVDDEKRVNVATGDCVKSVEIGNELLLHEVVKSPVRLELPNSLDDLVGKVVVAAGVKVELSPIVELPKALEIKAPELSKELHDAEVPAVVKSEEVLESKTVLEIDSMANGVVPALEIKAPELSKELHDEEVPAVVKREGVTESKTVLEIGSMANGVVRAGSMANGVVPAGVVKSWSPPQWPISDANNSKNVALKNKPPRRRSVSAVRDFPPFCGRNAPCLPEEERLRIALRKKTVSAPEKAVVQGVEELDVKVRDGNSQKEIEGSGTEPKSESQNTAVQGKLSTEKLGIDVKGGLVRDTKDVVEESNKGFQERIAQEKKLEGSVAQQKMKAQKVIAKDCEDVNGVTGEVGKQIVVTGKDYEDVNGVTGDVGREIVVTGKDYEDVNGVAGEVGKEIVVTGKDYEDVNGVAGEVGKEIVVYPGDKSFKGKSPMTDVALGHVVERVIVQGLMAAPNCPWRHGKGAINPSLGSMITGSGAKTPNVSSGTGREKSKSVSRAKVNEGDSLRRKFIKKKLLPSEKAENKGEGPLVAKDEEDFATKKQDEVSSGGRRTRNFEVTLPPFGPNGSNDGDARNKVRMTLRLFQAIFRKLLQEEESLSRQKGETANQKRGQKGDSSRRIDLQAAQIVRDKRKEVDTEKYIIGSVPGVEVGDEFQYRVELALVGIHRLYQSGIDFKKNGGMAIALSVVASGAYDDDLDNPDVLIYSGQGGNLVGRAKKPEDQKLERGNLALKNSILTRNPVRVVRGFKEAKAANSDARTKIVTSYTYDGLYTVERYWHDIGKQGSLVYMFELRRIPGQPELAWKEVKKSNKSKIREGRCVDDISGGKELFPICAVNTIDNEIPPTFNYITEMKYPDWYSPIPPKGCDCVGGCSDFKKCSCVVKNGEEIPFNYNGAIVEAKPLVYECGPSCKCPPSCHNRVSQHGIKIQLEIFKTESRGWGVRSLTFIPSGSFICEYSGELLEDKEAEQRHNDEYLFDIGKNLSDCSFIDGPLALKPDAQNSSREVEEDSGFTIDAAQFGNVGRFINHSCSPNLYAQNVLYDHEDKKMPHIMLFAAENIPPLQELTYHYNYSVDQVHDSSGNIKVKNCYCGSAECTGRMY</sequence>
<dbReference type="Gramene" id="PSS09682">
    <property type="protein sequence ID" value="PSS09682"/>
    <property type="gene ID" value="CEY00_Acc16707"/>
</dbReference>
<keyword evidence="4 14" id="KW-0808">Transferase</keyword>
<dbReference type="Proteomes" id="UP000241394">
    <property type="component" value="Chromosome LG15"/>
</dbReference>
<dbReference type="InterPro" id="IPR003616">
    <property type="entry name" value="Post-SET_dom"/>
</dbReference>
<comment type="subcellular location">
    <subcellularLocation>
        <location evidence="1">Chromosome</location>
    </subcellularLocation>
    <subcellularLocation>
        <location evidence="8">Nucleus</location>
    </subcellularLocation>
</comment>
<dbReference type="PROSITE" id="PS51575">
    <property type="entry name" value="SAM_MT43_SUVAR39_2"/>
    <property type="match status" value="1"/>
</dbReference>
<dbReference type="PANTHER" id="PTHR45660:SF46">
    <property type="entry name" value="HISTONE-LYSINE N-METHYLTRANSFERASE, H3 LYSINE-9 SPECIFIC SUVH6"/>
    <property type="match status" value="1"/>
</dbReference>
<dbReference type="SMART" id="SM00468">
    <property type="entry name" value="PreSET"/>
    <property type="match status" value="1"/>
</dbReference>
<feature type="compositionally biased region" description="Polar residues" evidence="9">
    <location>
        <begin position="346"/>
        <end position="355"/>
    </location>
</feature>
<feature type="region of interest" description="Disordered" evidence="9">
    <location>
        <begin position="328"/>
        <end position="355"/>
    </location>
</feature>
<dbReference type="Pfam" id="PF02182">
    <property type="entry name" value="SAD_SRA"/>
    <property type="match status" value="1"/>
</dbReference>
<evidence type="ECO:0000256" key="8">
    <source>
        <dbReference type="PROSITE-ProRule" id="PRU00358"/>
    </source>
</evidence>
<feature type="compositionally biased region" description="Polar residues" evidence="9">
    <location>
        <begin position="545"/>
        <end position="559"/>
    </location>
</feature>
<evidence type="ECO:0000313" key="15">
    <source>
        <dbReference type="Proteomes" id="UP000241394"/>
    </source>
</evidence>
<dbReference type="InParanoid" id="A0A2R6QJV0"/>
<feature type="region of interest" description="Disordered" evidence="9">
    <location>
        <begin position="669"/>
        <end position="689"/>
    </location>
</feature>
<feature type="domain" description="SET" evidence="10">
    <location>
        <begin position="998"/>
        <end position="1140"/>
    </location>
</feature>
<dbReference type="Gene3D" id="2.30.280.10">
    <property type="entry name" value="SRA-YDG"/>
    <property type="match status" value="1"/>
</dbReference>
<evidence type="ECO:0000256" key="6">
    <source>
        <dbReference type="ARBA" id="ARBA00022853"/>
    </source>
</evidence>
<feature type="domain" description="Post-SET" evidence="12">
    <location>
        <begin position="1154"/>
        <end position="1170"/>
    </location>
</feature>
<feature type="domain" description="YDG" evidence="13">
    <location>
        <begin position="714"/>
        <end position="865"/>
    </location>
</feature>
<evidence type="ECO:0000256" key="3">
    <source>
        <dbReference type="ARBA" id="ARBA00022603"/>
    </source>
</evidence>
<keyword evidence="3 14" id="KW-0489">Methyltransferase</keyword>
<dbReference type="InterPro" id="IPR015947">
    <property type="entry name" value="PUA-like_sf"/>
</dbReference>
<dbReference type="OrthoDB" id="5792673at2759"/>
<evidence type="ECO:0000259" key="12">
    <source>
        <dbReference type="PROSITE" id="PS50868"/>
    </source>
</evidence>
<dbReference type="InterPro" id="IPR036987">
    <property type="entry name" value="SRA-YDG_sf"/>
</dbReference>
<reference evidence="15" key="2">
    <citation type="journal article" date="2018" name="BMC Genomics">
        <title>A manually annotated Actinidia chinensis var. chinensis (kiwifruit) genome highlights the challenges associated with draft genomes and gene prediction in plants.</title>
        <authorList>
            <person name="Pilkington S.M."/>
            <person name="Crowhurst R."/>
            <person name="Hilario E."/>
            <person name="Nardozza S."/>
            <person name="Fraser L."/>
            <person name="Peng Y."/>
            <person name="Gunaseelan K."/>
            <person name="Simpson R."/>
            <person name="Tahir J."/>
            <person name="Deroles S.C."/>
            <person name="Templeton K."/>
            <person name="Luo Z."/>
            <person name="Davy M."/>
            <person name="Cheng C."/>
            <person name="McNeilage M."/>
            <person name="Scaglione D."/>
            <person name="Liu Y."/>
            <person name="Zhang Q."/>
            <person name="Datson P."/>
            <person name="De Silva N."/>
            <person name="Gardiner S.E."/>
            <person name="Bassett H."/>
            <person name="Chagne D."/>
            <person name="McCallum J."/>
            <person name="Dzierzon H."/>
            <person name="Deng C."/>
            <person name="Wang Y.Y."/>
            <person name="Barron L."/>
            <person name="Manako K."/>
            <person name="Bowen J."/>
            <person name="Foster T.M."/>
            <person name="Erridge Z.A."/>
            <person name="Tiffin H."/>
            <person name="Waite C.N."/>
            <person name="Davies K.M."/>
            <person name="Grierson E.P."/>
            <person name="Laing W.A."/>
            <person name="Kirk R."/>
            <person name="Chen X."/>
            <person name="Wood M."/>
            <person name="Montefiori M."/>
            <person name="Brummell D.A."/>
            <person name="Schwinn K.E."/>
            <person name="Catanach A."/>
            <person name="Fullerton C."/>
            <person name="Li D."/>
            <person name="Meiyalaghan S."/>
            <person name="Nieuwenhuizen N."/>
            <person name="Read N."/>
            <person name="Prakash R."/>
            <person name="Hunter D."/>
            <person name="Zhang H."/>
            <person name="McKenzie M."/>
            <person name="Knabel M."/>
            <person name="Harris A."/>
            <person name="Allan A.C."/>
            <person name="Gleave A."/>
            <person name="Chen A."/>
            <person name="Janssen B.J."/>
            <person name="Plunkett B."/>
            <person name="Ampomah-Dwamena C."/>
            <person name="Voogd C."/>
            <person name="Leif D."/>
            <person name="Lafferty D."/>
            <person name="Souleyre E.J.F."/>
            <person name="Varkonyi-Gasic E."/>
            <person name="Gambi F."/>
            <person name="Hanley J."/>
            <person name="Yao J.L."/>
            <person name="Cheung J."/>
            <person name="David K.M."/>
            <person name="Warren B."/>
            <person name="Marsh K."/>
            <person name="Snowden K.C."/>
            <person name="Lin-Wang K."/>
            <person name="Brian L."/>
            <person name="Martinez-Sanchez M."/>
            <person name="Wang M."/>
            <person name="Ileperuma N."/>
            <person name="Macnee N."/>
            <person name="Campin R."/>
            <person name="McAtee P."/>
            <person name="Drummond R.S.M."/>
            <person name="Espley R.V."/>
            <person name="Ireland H.S."/>
            <person name="Wu R."/>
            <person name="Atkinson R.G."/>
            <person name="Karunairetnam S."/>
            <person name="Bulley S."/>
            <person name="Chunkath S."/>
            <person name="Hanley Z."/>
            <person name="Storey R."/>
            <person name="Thrimawithana A.H."/>
            <person name="Thomson S."/>
            <person name="David C."/>
            <person name="Testolin R."/>
            <person name="Huang H."/>
            <person name="Hellens R.P."/>
            <person name="Schaffer R.J."/>
        </authorList>
    </citation>
    <scope>NUCLEOTIDE SEQUENCE [LARGE SCALE GENOMIC DNA]</scope>
    <source>
        <strain evidence="15">cv. Red5</strain>
    </source>
</reference>
<feature type="compositionally biased region" description="Basic and acidic residues" evidence="9">
    <location>
        <begin position="328"/>
        <end position="337"/>
    </location>
</feature>
<dbReference type="InterPro" id="IPR007728">
    <property type="entry name" value="Pre-SET_dom"/>
</dbReference>
<dbReference type="SMART" id="SM00466">
    <property type="entry name" value="SRA"/>
    <property type="match status" value="1"/>
</dbReference>
<evidence type="ECO:0000259" key="11">
    <source>
        <dbReference type="PROSITE" id="PS50867"/>
    </source>
</evidence>
<keyword evidence="5" id="KW-0949">S-adenosyl-L-methionine</keyword>
<dbReference type="GO" id="GO:0042054">
    <property type="term" value="F:histone methyltransferase activity"/>
    <property type="evidence" value="ECO:0007669"/>
    <property type="project" value="InterPro"/>
</dbReference>
<dbReference type="Pfam" id="PF00856">
    <property type="entry name" value="SET"/>
    <property type="match status" value="1"/>
</dbReference>
<evidence type="ECO:0000256" key="4">
    <source>
        <dbReference type="ARBA" id="ARBA00022679"/>
    </source>
</evidence>
<evidence type="ECO:0000256" key="5">
    <source>
        <dbReference type="ARBA" id="ARBA00022691"/>
    </source>
</evidence>
<evidence type="ECO:0000256" key="9">
    <source>
        <dbReference type="SAM" id="MobiDB-lite"/>
    </source>
</evidence>
<proteinExistence type="predicted"/>
<dbReference type="PROSITE" id="PS51015">
    <property type="entry name" value="YDG"/>
    <property type="match status" value="1"/>
</dbReference>
<dbReference type="InterPro" id="IPR025794">
    <property type="entry name" value="H3-K9-MeTrfase_plant"/>
</dbReference>
<dbReference type="AlphaFoldDB" id="A0A2R6QJV0"/>
<dbReference type="PROSITE" id="PS50867">
    <property type="entry name" value="PRE_SET"/>
    <property type="match status" value="1"/>
</dbReference>
<evidence type="ECO:0000313" key="14">
    <source>
        <dbReference type="EMBL" id="PSS09682.1"/>
    </source>
</evidence>
<dbReference type="EMBL" id="NKQK01000015">
    <property type="protein sequence ID" value="PSS09682.1"/>
    <property type="molecule type" value="Genomic_DNA"/>
</dbReference>
<reference evidence="14 15" key="1">
    <citation type="submission" date="2017-07" db="EMBL/GenBank/DDBJ databases">
        <title>An improved, manually edited Actinidia chinensis var. chinensis (kiwifruit) genome highlights the challenges associated with draft genomes and gene prediction in plants.</title>
        <authorList>
            <person name="Pilkington S."/>
            <person name="Crowhurst R."/>
            <person name="Hilario E."/>
            <person name="Nardozza S."/>
            <person name="Fraser L."/>
            <person name="Peng Y."/>
            <person name="Gunaseelan K."/>
            <person name="Simpson R."/>
            <person name="Tahir J."/>
            <person name="Deroles S."/>
            <person name="Templeton K."/>
            <person name="Luo Z."/>
            <person name="Davy M."/>
            <person name="Cheng C."/>
            <person name="Mcneilage M."/>
            <person name="Scaglione D."/>
            <person name="Liu Y."/>
            <person name="Zhang Q."/>
            <person name="Datson P."/>
            <person name="De Silva N."/>
            <person name="Gardiner S."/>
            <person name="Bassett H."/>
            <person name="Chagne D."/>
            <person name="Mccallum J."/>
            <person name="Dzierzon H."/>
            <person name="Deng C."/>
            <person name="Wang Y.-Y."/>
            <person name="Barron N."/>
            <person name="Manako K."/>
            <person name="Bowen J."/>
            <person name="Foster T."/>
            <person name="Erridge Z."/>
            <person name="Tiffin H."/>
            <person name="Waite C."/>
            <person name="Davies K."/>
            <person name="Grierson E."/>
            <person name="Laing W."/>
            <person name="Kirk R."/>
            <person name="Chen X."/>
            <person name="Wood M."/>
            <person name="Montefiori M."/>
            <person name="Brummell D."/>
            <person name="Schwinn K."/>
            <person name="Catanach A."/>
            <person name="Fullerton C."/>
            <person name="Li D."/>
            <person name="Meiyalaghan S."/>
            <person name="Nieuwenhuizen N."/>
            <person name="Read N."/>
            <person name="Prakash R."/>
            <person name="Hunter D."/>
            <person name="Zhang H."/>
            <person name="Mckenzie M."/>
            <person name="Knabel M."/>
            <person name="Harris A."/>
            <person name="Allan A."/>
            <person name="Chen A."/>
            <person name="Janssen B."/>
            <person name="Plunkett B."/>
            <person name="Dwamena C."/>
            <person name="Voogd C."/>
            <person name="Leif D."/>
            <person name="Lafferty D."/>
            <person name="Souleyre E."/>
            <person name="Varkonyi-Gasic E."/>
            <person name="Gambi F."/>
            <person name="Hanley J."/>
            <person name="Yao J.-L."/>
            <person name="Cheung J."/>
            <person name="David K."/>
            <person name="Warren B."/>
            <person name="Marsh K."/>
            <person name="Snowden K."/>
            <person name="Lin-Wang K."/>
            <person name="Brian L."/>
            <person name="Martinez-Sanchez M."/>
            <person name="Wang M."/>
            <person name="Ileperuma N."/>
            <person name="Macnee N."/>
            <person name="Campin R."/>
            <person name="Mcatee P."/>
            <person name="Drummond R."/>
            <person name="Espley R."/>
            <person name="Ireland H."/>
            <person name="Wu R."/>
            <person name="Atkinson R."/>
            <person name="Karunairetnam S."/>
            <person name="Bulley S."/>
            <person name="Chunkath S."/>
            <person name="Hanley Z."/>
            <person name="Storey R."/>
            <person name="Thrimawithana A."/>
            <person name="Thomson S."/>
            <person name="David C."/>
            <person name="Testolin R."/>
        </authorList>
    </citation>
    <scope>NUCLEOTIDE SEQUENCE [LARGE SCALE GENOMIC DNA]</scope>
    <source>
        <strain evidence="15">cv. Red5</strain>
        <tissue evidence="14">Young leaf</tissue>
    </source>
</reference>
<dbReference type="SUPFAM" id="SSF82199">
    <property type="entry name" value="SET domain"/>
    <property type="match status" value="1"/>
</dbReference>
<dbReference type="GO" id="GO:0005694">
    <property type="term" value="C:chromosome"/>
    <property type="evidence" value="ECO:0007669"/>
    <property type="project" value="UniProtKB-SubCell"/>
</dbReference>
<dbReference type="FunCoup" id="A0A2R6QJV0">
    <property type="interactions" value="153"/>
</dbReference>
<dbReference type="SMART" id="SM00317">
    <property type="entry name" value="SET"/>
    <property type="match status" value="1"/>
</dbReference>
<feature type="compositionally biased region" description="Basic and acidic residues" evidence="9">
    <location>
        <begin position="560"/>
        <end position="573"/>
    </location>
</feature>
<dbReference type="STRING" id="1590841.A0A2R6QJV0"/>
<dbReference type="PROSITE" id="PS50280">
    <property type="entry name" value="SET"/>
    <property type="match status" value="1"/>
</dbReference>
<dbReference type="Gene3D" id="2.170.270.10">
    <property type="entry name" value="SET domain"/>
    <property type="match status" value="1"/>
</dbReference>